<dbReference type="Pfam" id="PF20231">
    <property type="entry name" value="DUF6589"/>
    <property type="match status" value="1"/>
</dbReference>
<evidence type="ECO:0000313" key="3">
    <source>
        <dbReference type="Proteomes" id="UP000596742"/>
    </source>
</evidence>
<dbReference type="AlphaFoldDB" id="A0A8B6DCW0"/>
<dbReference type="Proteomes" id="UP000596742">
    <property type="component" value="Unassembled WGS sequence"/>
</dbReference>
<organism evidence="2 3">
    <name type="scientific">Mytilus galloprovincialis</name>
    <name type="common">Mediterranean mussel</name>
    <dbReference type="NCBI Taxonomy" id="29158"/>
    <lineage>
        <taxon>Eukaryota</taxon>
        <taxon>Metazoa</taxon>
        <taxon>Spiralia</taxon>
        <taxon>Lophotrochozoa</taxon>
        <taxon>Mollusca</taxon>
        <taxon>Bivalvia</taxon>
        <taxon>Autobranchia</taxon>
        <taxon>Pteriomorphia</taxon>
        <taxon>Mytilida</taxon>
        <taxon>Mytiloidea</taxon>
        <taxon>Mytilidae</taxon>
        <taxon>Mytilinae</taxon>
        <taxon>Mytilus</taxon>
    </lineage>
</organism>
<feature type="domain" description="DUF6589" evidence="1">
    <location>
        <begin position="453"/>
        <end position="892"/>
    </location>
</feature>
<accession>A0A8B6DCW0</accession>
<comment type="caution">
    <text evidence="2">The sequence shown here is derived from an EMBL/GenBank/DDBJ whole genome shotgun (WGS) entry which is preliminary data.</text>
</comment>
<sequence length="958" mass="110224">MSESGQNVKKKNTDECLVCSKPPYQSKKISSKLLDFSIRDLLLKYGGISKDKGVICRNCERRLETLHKKTVEFYDECQSAARKDEFITPVVCNKRLPTSPLVGFHPKRASLEINEDFQQPSQHASSENMFVDLSSNAEPSNKGIPDHSYAGETITPILTQRENNVGTCIGSDHDYVFRNRNTLYNPVLPDVTTFLKTTTPSRSNNHLNQEEKSILINVIQNDNNIYGALMKMDNFRNGVISELCSEIDSSISTMGNRKLLFVSELMKKDVSSLKSLEWSKIIKEMMEKLPVLCTLLFSTMLPPQQRSCYTKIEKVIPKAAFVYAILMQSRNIELSRVQRMVSMLLMDNICDQKVYDRLQPLGACLCYGRTLTVVDLIGGSFNHHLIDNLKLKRFRIIGDNVNWKTSVHDERIDNKSHMEHAFASAVIVQNTDFSYLHMPSPFHCTMQVNEFRDYIPNPNDIQNIKYDYTILIARVLQNHIPFFRQFKDVIPNEISSPISDKLKQKSRVIPLAVLYKNEQRYQDVVGILDYYEKVVEDVFSSVGKNMDDVKIHIGGDLLTRERFSGAKNLRAHHVDPKEKFSHLSPITFELFHLLMNFLTMTFKMLYSKESGAELGTLKSFQDRISRSNVGEDVKNKYDADKDFFISVVDMHIVECILHYFGMESVSSVPTVHVPPSFNNLEEKRQWLFETIGDVISKYVLSDSNTNECWTEEAIKVNGQPVVVQLTDGRKVTLMKKSKAPKYDYVKNYAQMMLELGLLFKDLMDMIKLPERTRGIRLLKVAMLYFKSHKNLSKYAFDILRFLVHQLILLSEKEANEEFYGLFVNTNGHFNGHIPADLAMEHLVKKVKDHLKHMFSNKTESNIMNRTKALGAIRDIAENFEKQTKVIVRAKKHSDKSAADDEKIILKDLRKLKPFKFEAGRAHEHFSKIPSTIVNQLNTSHYFEWIEPRIQMFATEIGN</sequence>
<evidence type="ECO:0000259" key="1">
    <source>
        <dbReference type="Pfam" id="PF20231"/>
    </source>
</evidence>
<evidence type="ECO:0000313" key="2">
    <source>
        <dbReference type="EMBL" id="VDI18363.1"/>
    </source>
</evidence>
<name>A0A8B6DCW0_MYTGA</name>
<gene>
    <name evidence="2" type="ORF">MGAL_10B090615</name>
</gene>
<reference evidence="2" key="1">
    <citation type="submission" date="2018-11" db="EMBL/GenBank/DDBJ databases">
        <authorList>
            <person name="Alioto T."/>
            <person name="Alioto T."/>
        </authorList>
    </citation>
    <scope>NUCLEOTIDE SEQUENCE</scope>
</reference>
<dbReference type="EMBL" id="UYJE01003331">
    <property type="protein sequence ID" value="VDI18363.1"/>
    <property type="molecule type" value="Genomic_DNA"/>
</dbReference>
<protein>
    <recommendedName>
        <fullName evidence="1">DUF6589 domain-containing protein</fullName>
    </recommendedName>
</protein>
<proteinExistence type="predicted"/>
<dbReference type="InterPro" id="IPR046496">
    <property type="entry name" value="DUF6589"/>
</dbReference>
<dbReference type="OrthoDB" id="6137837at2759"/>
<keyword evidence="3" id="KW-1185">Reference proteome</keyword>